<evidence type="ECO:0000313" key="2">
    <source>
        <dbReference type="Proteomes" id="UP001059663"/>
    </source>
</evidence>
<evidence type="ECO:0000313" key="1">
    <source>
        <dbReference type="EMBL" id="UUZ44295.1"/>
    </source>
</evidence>
<dbReference type="EMBL" id="CP087977">
    <property type="protein sequence ID" value="UUZ44295.1"/>
    <property type="molecule type" value="Genomic_DNA"/>
</dbReference>
<dbReference type="Proteomes" id="UP001059663">
    <property type="component" value="Chromosome"/>
</dbReference>
<protein>
    <submittedName>
        <fullName evidence="1">Uncharacterized protein</fullName>
    </submittedName>
</protein>
<proteinExistence type="predicted"/>
<organism evidence="1 2">
    <name type="scientific">Janibacter limosus</name>
    <dbReference type="NCBI Taxonomy" id="53458"/>
    <lineage>
        <taxon>Bacteria</taxon>
        <taxon>Bacillati</taxon>
        <taxon>Actinomycetota</taxon>
        <taxon>Actinomycetes</taxon>
        <taxon>Micrococcales</taxon>
        <taxon>Intrasporangiaceae</taxon>
        <taxon>Janibacter</taxon>
    </lineage>
</organism>
<name>A0AC61U2R1_9MICO</name>
<sequence>MKAARAEFVIEPYLRFEGQPGEQWTMFFLDPAGNAMEFKAFADESMIFAK</sequence>
<reference evidence="1" key="1">
    <citation type="submission" date="2021-11" db="EMBL/GenBank/DDBJ databases">
        <title>Study of the species diversity of bacterial strains isolated from a unique natural object - Shulgan-Tash cave (Bashkiria).</title>
        <authorList>
            <person name="Sazanova A.L."/>
            <person name="Chirak E.R."/>
            <person name="Safronova V.I."/>
        </authorList>
    </citation>
    <scope>NUCLEOTIDE SEQUENCE</scope>
    <source>
        <strain evidence="1">P1</strain>
    </source>
</reference>
<gene>
    <name evidence="1" type="ORF">LP422_17695</name>
</gene>
<accession>A0AC61U2R1</accession>